<dbReference type="Proteomes" id="UP000678393">
    <property type="component" value="Unassembled WGS sequence"/>
</dbReference>
<name>A0A8S3YLK1_9EUPU</name>
<evidence type="ECO:0000256" key="2">
    <source>
        <dbReference type="ARBA" id="ARBA00022448"/>
    </source>
</evidence>
<comment type="similarity">
    <text evidence="11">Belongs to the amiloride-sensitive sodium channel (TC 1.A.6) family.</text>
</comment>
<keyword evidence="8" id="KW-0472">Membrane</keyword>
<dbReference type="EMBL" id="CAJHNH020000479">
    <property type="protein sequence ID" value="CAG5117959.1"/>
    <property type="molecule type" value="Genomic_DNA"/>
</dbReference>
<keyword evidence="3 11" id="KW-0894">Sodium channel</keyword>
<dbReference type="Gene3D" id="2.60.470.10">
    <property type="entry name" value="Acid-sensing ion channels like domains"/>
    <property type="match status" value="1"/>
</dbReference>
<organism evidence="12 13">
    <name type="scientific">Candidula unifasciata</name>
    <dbReference type="NCBI Taxonomy" id="100452"/>
    <lineage>
        <taxon>Eukaryota</taxon>
        <taxon>Metazoa</taxon>
        <taxon>Spiralia</taxon>
        <taxon>Lophotrochozoa</taxon>
        <taxon>Mollusca</taxon>
        <taxon>Gastropoda</taxon>
        <taxon>Heterobranchia</taxon>
        <taxon>Euthyneura</taxon>
        <taxon>Panpulmonata</taxon>
        <taxon>Eupulmonata</taxon>
        <taxon>Stylommatophora</taxon>
        <taxon>Helicina</taxon>
        <taxon>Helicoidea</taxon>
        <taxon>Geomitridae</taxon>
        <taxon>Candidula</taxon>
    </lineage>
</organism>
<evidence type="ECO:0000256" key="8">
    <source>
        <dbReference type="ARBA" id="ARBA00023136"/>
    </source>
</evidence>
<feature type="non-terminal residue" evidence="12">
    <location>
        <position position="1"/>
    </location>
</feature>
<dbReference type="GO" id="GO:0016020">
    <property type="term" value="C:membrane"/>
    <property type="evidence" value="ECO:0007669"/>
    <property type="project" value="UniProtKB-SubCell"/>
</dbReference>
<evidence type="ECO:0000256" key="3">
    <source>
        <dbReference type="ARBA" id="ARBA00022461"/>
    </source>
</evidence>
<dbReference type="Pfam" id="PF00858">
    <property type="entry name" value="ASC"/>
    <property type="match status" value="1"/>
</dbReference>
<evidence type="ECO:0000256" key="9">
    <source>
        <dbReference type="ARBA" id="ARBA00023201"/>
    </source>
</evidence>
<evidence type="ECO:0000256" key="5">
    <source>
        <dbReference type="ARBA" id="ARBA00022989"/>
    </source>
</evidence>
<gene>
    <name evidence="12" type="ORF">CUNI_LOCUS3517</name>
</gene>
<evidence type="ECO:0000256" key="11">
    <source>
        <dbReference type="RuleBase" id="RU000679"/>
    </source>
</evidence>
<evidence type="ECO:0000256" key="10">
    <source>
        <dbReference type="ARBA" id="ARBA00023303"/>
    </source>
</evidence>
<evidence type="ECO:0000256" key="4">
    <source>
        <dbReference type="ARBA" id="ARBA00022692"/>
    </source>
</evidence>
<dbReference type="OrthoDB" id="6502088at2759"/>
<keyword evidence="9 11" id="KW-0739">Sodium transport</keyword>
<evidence type="ECO:0000256" key="6">
    <source>
        <dbReference type="ARBA" id="ARBA00023053"/>
    </source>
</evidence>
<keyword evidence="6" id="KW-0915">Sodium</keyword>
<protein>
    <submittedName>
        <fullName evidence="12">Uncharacterized protein</fullName>
    </submittedName>
</protein>
<keyword evidence="10 11" id="KW-0407">Ion channel</keyword>
<comment type="subcellular location">
    <subcellularLocation>
        <location evidence="1">Membrane</location>
        <topology evidence="1">Multi-pass membrane protein</topology>
    </subcellularLocation>
</comment>
<reference evidence="12" key="1">
    <citation type="submission" date="2021-04" db="EMBL/GenBank/DDBJ databases">
        <authorList>
            <consortium name="Molecular Ecology Group"/>
        </authorList>
    </citation>
    <scope>NUCLEOTIDE SEQUENCE</scope>
</reference>
<comment type="caution">
    <text evidence="12">The sequence shown here is derived from an EMBL/GenBank/DDBJ whole genome shotgun (WGS) entry which is preliminary data.</text>
</comment>
<dbReference type="GO" id="GO:0005272">
    <property type="term" value="F:sodium channel activity"/>
    <property type="evidence" value="ECO:0007669"/>
    <property type="project" value="UniProtKB-KW"/>
</dbReference>
<proteinExistence type="inferred from homology"/>
<keyword evidence="13" id="KW-1185">Reference proteome</keyword>
<keyword evidence="4 11" id="KW-0812">Transmembrane</keyword>
<evidence type="ECO:0000313" key="12">
    <source>
        <dbReference type="EMBL" id="CAG5117959.1"/>
    </source>
</evidence>
<dbReference type="InterPro" id="IPR001873">
    <property type="entry name" value="ENaC"/>
</dbReference>
<sequence>MRFVCGKHFHRVRRITAAVEADLYDVVNKMMTGSLTMTLLEKTGHSRMSLDEMIRLLGNHKETMLLRCKWGEDECGVDNFTTITTDHGLCFTFNGPNSNRDLRVHTPEDYPVKAEQNCQCSVPCEYDFVETTYSYAQLSKSAIDKIHQEDINRILPRYKKALDVYEYKNERNQHKKKNYQEFSESLRTVTHLYRVTISMLKESKRNIEKLQKFMLDVYQIKTDYLWAQSYIVKKNFVEAKNEMDETTLGELADDLYVFRYITERKIMELAAATDKSVKEVQYKLLTEQLMARIWLAELSLKNLTQLVSAYTTGDPIFNNSLPEDTNFTMLIPRELLKKAINKSENGSKIVLSAHKHITQIAVILRKLMNISHAVYETEIITQEQTNS</sequence>
<evidence type="ECO:0000313" key="13">
    <source>
        <dbReference type="Proteomes" id="UP000678393"/>
    </source>
</evidence>
<keyword evidence="5" id="KW-1133">Transmembrane helix</keyword>
<accession>A0A8S3YLK1</accession>
<evidence type="ECO:0000256" key="1">
    <source>
        <dbReference type="ARBA" id="ARBA00004141"/>
    </source>
</evidence>
<evidence type="ECO:0000256" key="7">
    <source>
        <dbReference type="ARBA" id="ARBA00023065"/>
    </source>
</evidence>
<keyword evidence="7 11" id="KW-0406">Ion transport</keyword>
<dbReference type="AlphaFoldDB" id="A0A8S3YLK1"/>
<keyword evidence="2 11" id="KW-0813">Transport</keyword>